<dbReference type="PROSITE" id="PS51257">
    <property type="entry name" value="PROKAR_LIPOPROTEIN"/>
    <property type="match status" value="1"/>
</dbReference>
<name>A0A066ZYK2_HYDMR</name>
<evidence type="ECO:0000256" key="9">
    <source>
        <dbReference type="ARBA" id="ARBA00023237"/>
    </source>
</evidence>
<keyword evidence="13" id="KW-0969">Cilium</keyword>
<keyword evidence="9 11" id="KW-0998">Cell outer membrane</keyword>
<comment type="subcellular location">
    <subcellularLocation>
        <location evidence="11">Cell outer membrane</location>
        <topology evidence="11">Lipid-anchor</topology>
    </subcellularLocation>
    <subcellularLocation>
        <location evidence="11">Bacterial flagellum basal body</location>
    </subcellularLocation>
    <subcellularLocation>
        <location evidence="2">Membrane</location>
        <topology evidence="2">Lipid-anchor</topology>
    </subcellularLocation>
</comment>
<protein>
    <recommendedName>
        <fullName evidence="11">Flagellar L-ring protein</fullName>
    </recommendedName>
    <alternativeName>
        <fullName evidence="11">Basal body L-ring protein</fullName>
    </alternativeName>
</protein>
<keyword evidence="7" id="KW-0564">Palmitate</keyword>
<keyword evidence="13" id="KW-0282">Flagellum</keyword>
<accession>A0A066ZYK2</accession>
<evidence type="ECO:0000256" key="4">
    <source>
        <dbReference type="ARBA" id="ARBA00011439"/>
    </source>
</evidence>
<dbReference type="Pfam" id="PF02107">
    <property type="entry name" value="FlgH"/>
    <property type="match status" value="1"/>
</dbReference>
<proteinExistence type="inferred from homology"/>
<evidence type="ECO:0000256" key="5">
    <source>
        <dbReference type="ARBA" id="ARBA00022729"/>
    </source>
</evidence>
<organism evidence="13 14">
    <name type="scientific">Hydrogenovibrio marinus</name>
    <dbReference type="NCBI Taxonomy" id="28885"/>
    <lineage>
        <taxon>Bacteria</taxon>
        <taxon>Pseudomonadati</taxon>
        <taxon>Pseudomonadota</taxon>
        <taxon>Gammaproteobacteria</taxon>
        <taxon>Thiotrichales</taxon>
        <taxon>Piscirickettsiaceae</taxon>
        <taxon>Hydrogenovibrio</taxon>
    </lineage>
</organism>
<comment type="caution">
    <text evidence="13">The sequence shown here is derived from an EMBL/GenBank/DDBJ whole genome shotgun (WGS) entry which is preliminary data.</text>
</comment>
<evidence type="ECO:0000256" key="12">
    <source>
        <dbReference type="SAM" id="SignalP"/>
    </source>
</evidence>
<evidence type="ECO:0000256" key="7">
    <source>
        <dbReference type="ARBA" id="ARBA00023139"/>
    </source>
</evidence>
<dbReference type="AlphaFoldDB" id="A0A066ZYK2"/>
<keyword evidence="13" id="KW-0966">Cell projection</keyword>
<dbReference type="GO" id="GO:0003774">
    <property type="term" value="F:cytoskeletal motor activity"/>
    <property type="evidence" value="ECO:0007669"/>
    <property type="project" value="InterPro"/>
</dbReference>
<keyword evidence="6 11" id="KW-0472">Membrane</keyword>
<comment type="similarity">
    <text evidence="3 11">Belongs to the FlgH family.</text>
</comment>
<dbReference type="Proteomes" id="UP000027341">
    <property type="component" value="Unassembled WGS sequence"/>
</dbReference>
<evidence type="ECO:0000256" key="1">
    <source>
        <dbReference type="ARBA" id="ARBA00002591"/>
    </source>
</evidence>
<feature type="signal peptide" evidence="12">
    <location>
        <begin position="1"/>
        <end position="30"/>
    </location>
</feature>
<evidence type="ECO:0000256" key="11">
    <source>
        <dbReference type="HAMAP-Rule" id="MF_00415"/>
    </source>
</evidence>
<dbReference type="InterPro" id="IPR000527">
    <property type="entry name" value="Flag_Lring"/>
</dbReference>
<sequence>MTRKTNNKTRKSLNTLVKLAIAAAVMPALLVGCSATPERMDKFSYEPNYPTNIPTKSTPTNGSLYQTGDSMTLFDDSRAHKVGDIITIQLDEKFDAKKKDEAKYNKTNTQNFGLNGSGTVGSNATAFGTTLGGTTGLGIGYGSKGAFNGKSDVKQNSSLSGAIAVTVVEVIPNGNLVIRGEKWLTIHDGEEVIRFAGIIRPQDIRPDNTIDSTKVADVRLIYKDTGVAGDMTKPSAVTQWLHKYWPL</sequence>
<feature type="chain" id="PRO_5008817734" description="Flagellar L-ring protein" evidence="12">
    <location>
        <begin position="31"/>
        <end position="247"/>
    </location>
</feature>
<keyword evidence="10 11" id="KW-0449">Lipoprotein</keyword>
<keyword evidence="14" id="KW-1185">Reference proteome</keyword>
<keyword evidence="5 11" id="KW-0732">Signal</keyword>
<gene>
    <name evidence="11" type="primary">flgH</name>
    <name evidence="13" type="ORF">EI16_03810</name>
</gene>
<dbReference type="EMBL" id="JMIU01000001">
    <property type="protein sequence ID" value="KDN95436.1"/>
    <property type="molecule type" value="Genomic_DNA"/>
</dbReference>
<evidence type="ECO:0000313" key="14">
    <source>
        <dbReference type="Proteomes" id="UP000027341"/>
    </source>
</evidence>
<evidence type="ECO:0000256" key="3">
    <source>
        <dbReference type="ARBA" id="ARBA00006929"/>
    </source>
</evidence>
<dbReference type="GO" id="GO:0009427">
    <property type="term" value="C:bacterial-type flagellum basal body, distal rod, L ring"/>
    <property type="evidence" value="ECO:0007669"/>
    <property type="project" value="InterPro"/>
</dbReference>
<evidence type="ECO:0000256" key="10">
    <source>
        <dbReference type="ARBA" id="ARBA00023288"/>
    </source>
</evidence>
<dbReference type="HAMAP" id="MF_00415">
    <property type="entry name" value="FlgH"/>
    <property type="match status" value="1"/>
</dbReference>
<comment type="subunit">
    <text evidence="4 11">The basal body constitutes a major portion of the flagellar organelle and consists of four rings (L,P,S, and M) mounted on a central rod.</text>
</comment>
<dbReference type="PANTHER" id="PTHR34933">
    <property type="entry name" value="FLAGELLAR L-RING PROTEIN"/>
    <property type="match status" value="1"/>
</dbReference>
<dbReference type="PANTHER" id="PTHR34933:SF1">
    <property type="entry name" value="FLAGELLAR L-RING PROTEIN"/>
    <property type="match status" value="1"/>
</dbReference>
<evidence type="ECO:0000256" key="8">
    <source>
        <dbReference type="ARBA" id="ARBA00023143"/>
    </source>
</evidence>
<keyword evidence="8 11" id="KW-0975">Bacterial flagellum</keyword>
<dbReference type="GO" id="GO:0009279">
    <property type="term" value="C:cell outer membrane"/>
    <property type="evidence" value="ECO:0007669"/>
    <property type="project" value="UniProtKB-SubCell"/>
</dbReference>
<comment type="function">
    <text evidence="1 11">Assembles around the rod to form the L-ring and probably protects the motor/basal body from shearing forces during rotation.</text>
</comment>
<dbReference type="GO" id="GO:0071973">
    <property type="term" value="P:bacterial-type flagellum-dependent cell motility"/>
    <property type="evidence" value="ECO:0007669"/>
    <property type="project" value="InterPro"/>
</dbReference>
<evidence type="ECO:0000313" key="13">
    <source>
        <dbReference type="EMBL" id="KDN95436.1"/>
    </source>
</evidence>
<dbReference type="STRING" id="28885.EI16_03810"/>
<evidence type="ECO:0000256" key="2">
    <source>
        <dbReference type="ARBA" id="ARBA00004635"/>
    </source>
</evidence>
<evidence type="ECO:0000256" key="6">
    <source>
        <dbReference type="ARBA" id="ARBA00023136"/>
    </source>
</evidence>
<dbReference type="PRINTS" id="PR01008">
    <property type="entry name" value="FLGLRINGFLGH"/>
</dbReference>
<dbReference type="RefSeq" id="WP_029909580.1">
    <property type="nucleotide sequence ID" value="NZ_AP020335.1"/>
</dbReference>
<reference evidence="13 14" key="1">
    <citation type="submission" date="2014-04" db="EMBL/GenBank/DDBJ databases">
        <title>Draft genome sequence of Hydrogenovibrio marinus MH-110, a model organism for aerobic H2 metabolism.</title>
        <authorList>
            <person name="Cha H.J."/>
            <person name="Jo B.H."/>
            <person name="Hwang B.H."/>
        </authorList>
    </citation>
    <scope>NUCLEOTIDE SEQUENCE [LARGE SCALE GENOMIC DNA]</scope>
    <source>
        <strain evidence="13 14">MH-110</strain>
    </source>
</reference>